<reference evidence="1 2" key="1">
    <citation type="submission" date="2021-06" db="EMBL/GenBank/DDBJ databases">
        <title>Caerostris extrusa draft genome.</title>
        <authorList>
            <person name="Kono N."/>
            <person name="Arakawa K."/>
        </authorList>
    </citation>
    <scope>NUCLEOTIDE SEQUENCE [LARGE SCALE GENOMIC DNA]</scope>
</reference>
<evidence type="ECO:0000313" key="2">
    <source>
        <dbReference type="Proteomes" id="UP001054945"/>
    </source>
</evidence>
<evidence type="ECO:0008006" key="3">
    <source>
        <dbReference type="Google" id="ProtNLM"/>
    </source>
</evidence>
<accession>A0AAV4RPW1</accession>
<protein>
    <recommendedName>
        <fullName evidence="3">Reverse transcriptase domain-containing protein</fullName>
    </recommendedName>
</protein>
<dbReference type="EMBL" id="BPLR01008138">
    <property type="protein sequence ID" value="GIY22376.1"/>
    <property type="molecule type" value="Genomic_DNA"/>
</dbReference>
<comment type="caution">
    <text evidence="1">The sequence shown here is derived from an EMBL/GenBank/DDBJ whole genome shotgun (WGS) entry which is preliminary data.</text>
</comment>
<organism evidence="1 2">
    <name type="scientific">Caerostris extrusa</name>
    <name type="common">Bark spider</name>
    <name type="synonym">Caerostris bankana</name>
    <dbReference type="NCBI Taxonomy" id="172846"/>
    <lineage>
        <taxon>Eukaryota</taxon>
        <taxon>Metazoa</taxon>
        <taxon>Ecdysozoa</taxon>
        <taxon>Arthropoda</taxon>
        <taxon>Chelicerata</taxon>
        <taxon>Arachnida</taxon>
        <taxon>Araneae</taxon>
        <taxon>Araneomorphae</taxon>
        <taxon>Entelegynae</taxon>
        <taxon>Araneoidea</taxon>
        <taxon>Araneidae</taxon>
        <taxon>Caerostris</taxon>
    </lineage>
</organism>
<evidence type="ECO:0000313" key="1">
    <source>
        <dbReference type="EMBL" id="GIY22376.1"/>
    </source>
</evidence>
<dbReference type="Proteomes" id="UP001054945">
    <property type="component" value="Unassembled WGS sequence"/>
</dbReference>
<proteinExistence type="predicted"/>
<sequence>MVRNFGRNRSTKEQATFLSQCIKDGFYEKISTLAVYLDFKNAYDKKTVYFNHQVLGRFDTYRYLGLVLYSKLLWKKTGRGDVKEKHRWIETFRDFLASLGAPRLIHYRLKVRPMLAYVRPVLEYGGQLIATASNTCSKIIDMVQNKALKLIIRLYPKYRYGNSNYHPALKVKEGWVTIKAP</sequence>
<keyword evidence="2" id="KW-1185">Reference proteome</keyword>
<dbReference type="AlphaFoldDB" id="A0AAV4RPW1"/>
<name>A0AAV4RPW1_CAEEX</name>
<gene>
    <name evidence="1" type="ORF">CEXT_556111</name>
</gene>